<feature type="region of interest" description="Disordered" evidence="10">
    <location>
        <begin position="300"/>
        <end position="324"/>
    </location>
</feature>
<evidence type="ECO:0000256" key="3">
    <source>
        <dbReference type="ARBA" id="ARBA00009292"/>
    </source>
</evidence>
<comment type="cofactor">
    <cofactor evidence="1 8">
        <name>Ni(2+)</name>
        <dbReference type="ChEBI" id="CHEBI:49786"/>
    </cofactor>
</comment>
<dbReference type="GO" id="GO:0030313">
    <property type="term" value="C:cell envelope"/>
    <property type="evidence" value="ECO:0007669"/>
    <property type="project" value="UniProtKB-SubCell"/>
</dbReference>
<dbReference type="EMBL" id="SOJT01000082">
    <property type="protein sequence ID" value="TET29383.1"/>
    <property type="molecule type" value="Genomic_DNA"/>
</dbReference>
<dbReference type="PROSITE" id="PS00507">
    <property type="entry name" value="NI_HGENASE_L_1"/>
    <property type="match status" value="1"/>
</dbReference>
<keyword evidence="6 8" id="KW-0479">Metal-binding</keyword>
<dbReference type="InterPro" id="IPR018194">
    <property type="entry name" value="Ni-dep_hyd_lsu_Ni_BS"/>
</dbReference>
<evidence type="ECO:0000256" key="7">
    <source>
        <dbReference type="ARBA" id="ARBA00023002"/>
    </source>
</evidence>
<comment type="caution">
    <text evidence="11">The sequence shown here is derived from an EMBL/GenBank/DDBJ whole genome shotgun (WGS) entry which is preliminary data.</text>
</comment>
<evidence type="ECO:0000313" key="12">
    <source>
        <dbReference type="Proteomes" id="UP000316517"/>
    </source>
</evidence>
<proteinExistence type="inferred from homology"/>
<feature type="binding site" evidence="8">
    <location>
        <position position="63"/>
    </location>
    <ligand>
        <name>Ni(2+)</name>
        <dbReference type="ChEBI" id="CHEBI:49786"/>
    </ligand>
</feature>
<feature type="binding site" evidence="8">
    <location>
        <position position="450"/>
    </location>
    <ligand>
        <name>Mg(2+)</name>
        <dbReference type="ChEBI" id="CHEBI:18420"/>
    </ligand>
</feature>
<dbReference type="GO" id="GO:0008901">
    <property type="term" value="F:ferredoxin hydrogenase activity"/>
    <property type="evidence" value="ECO:0007669"/>
    <property type="project" value="InterPro"/>
</dbReference>
<evidence type="ECO:0000256" key="2">
    <source>
        <dbReference type="ARBA" id="ARBA00004196"/>
    </source>
</evidence>
<dbReference type="InterPro" id="IPR050867">
    <property type="entry name" value="NiFe/NiFeSe_hydrgnase_LSU"/>
</dbReference>
<feature type="binding site" evidence="8">
    <location>
        <position position="41"/>
    </location>
    <ligand>
        <name>Mg(2+)</name>
        <dbReference type="ChEBI" id="CHEBI:18420"/>
    </ligand>
</feature>
<dbReference type="PANTHER" id="PTHR42958">
    <property type="entry name" value="HYDROGENASE-2 LARGE CHAIN"/>
    <property type="match status" value="1"/>
</dbReference>
<dbReference type="GO" id="GO:0016151">
    <property type="term" value="F:nickel cation binding"/>
    <property type="evidence" value="ECO:0007669"/>
    <property type="project" value="InterPro"/>
</dbReference>
<dbReference type="NCBIfam" id="NF033181">
    <property type="entry name" value="NiFeSe_hydrog"/>
    <property type="match status" value="1"/>
</dbReference>
<feature type="binding site" evidence="8">
    <location>
        <position position="60"/>
    </location>
    <ligand>
        <name>Ni(2+)</name>
        <dbReference type="ChEBI" id="CHEBI:49786"/>
    </ligand>
</feature>
<evidence type="ECO:0000256" key="1">
    <source>
        <dbReference type="ARBA" id="ARBA00001967"/>
    </source>
</evidence>
<feature type="binding site" evidence="8">
    <location>
        <position position="504"/>
    </location>
    <ligand>
        <name>Mg(2+)</name>
        <dbReference type="ChEBI" id="CHEBI:18420"/>
    </ligand>
</feature>
<keyword evidence="5 8" id="KW-0533">Nickel</keyword>
<protein>
    <submittedName>
        <fullName evidence="11">Nickel-dependent hydrogenase large subunit</fullName>
    </submittedName>
</protein>
<evidence type="ECO:0000256" key="10">
    <source>
        <dbReference type="SAM" id="MobiDB-lite"/>
    </source>
</evidence>
<keyword evidence="7 9" id="KW-0560">Oxidoreductase</keyword>
<name>A0A523TGE6_UNCAE</name>
<dbReference type="AlphaFoldDB" id="A0A523TGE6"/>
<evidence type="ECO:0000256" key="6">
    <source>
        <dbReference type="ARBA" id="ARBA00022723"/>
    </source>
</evidence>
<comment type="similarity">
    <text evidence="3 9">Belongs to the [NiFe]/[NiFeSe] hydrogenase large subunit family.</text>
</comment>
<comment type="subunit">
    <text evidence="4">Heterodimer of a large and a small subunit.</text>
</comment>
<dbReference type="Proteomes" id="UP000316517">
    <property type="component" value="Unassembled WGS sequence"/>
</dbReference>
<dbReference type="SUPFAM" id="SSF56762">
    <property type="entry name" value="HydB/Nqo4-like"/>
    <property type="match status" value="1"/>
</dbReference>
<sequence length="519" mass="58091">MEKVIIDPVTRIEGHLKVEVTLDGGKVKEARTSGTLFRGFEIILKGRDPRDASQITQRVCGVCPIAHATASVFALDQAFDLEDKIPSNARIIRNLILGSNFLQSNILHFYHLAALDFVDFTRLARYEGEDVRLKGLREFLAGGNSSPFLPRYEGDYRLDDKANEEVASHYLLALEVRRKAHEMLAIFGGKMPHNVGMVAGGVTERPTVDKITAFLWRVNEIRQFIDNVYLSDVMRITEKYGDYLEMGASGYHFLSYGAFNLDRDPTDQTKRSRLYKQGLADPALNFRGLEPNRITEQVKNSWYEDETTGRHPSCGDTSPSENKSRGYSWIKAPRYHGEPCEVGPLARLVVGYSSGDPLVRDLVEGTLSRMKLKFPNLLSCLGRHLARALDTKLVADAMAEWVVQLKPGEPIYVPYELPGEAEGMGLTEAPRGSLGHWIRIKGGVIDNYQLVVPTTWNASPRDDSNQAGPMEKALAGIKVKDSRNPLEVVRIIRSFDPCLACAVHFVTPKGRELEQFRIS</sequence>
<accession>A0A523TGE6</accession>
<gene>
    <name evidence="11" type="ORF">E3J68_01850</name>
</gene>
<dbReference type="InterPro" id="IPR001501">
    <property type="entry name" value="Ni-dep_hyd_lsu"/>
</dbReference>
<evidence type="ECO:0000313" key="11">
    <source>
        <dbReference type="EMBL" id="TET29383.1"/>
    </source>
</evidence>
<keyword evidence="8" id="KW-0408">Iron</keyword>
<evidence type="ECO:0000256" key="5">
    <source>
        <dbReference type="ARBA" id="ARBA00022596"/>
    </source>
</evidence>
<feature type="binding site" evidence="8">
    <location>
        <position position="501"/>
    </location>
    <ligand>
        <name>Fe cation</name>
        <dbReference type="ChEBI" id="CHEBI:24875"/>
    </ligand>
</feature>
<comment type="cofactor">
    <cofactor evidence="8">
        <name>Fe cation</name>
        <dbReference type="ChEBI" id="CHEBI:24875"/>
    </cofactor>
</comment>
<dbReference type="FunFam" id="1.10.645.10:FF:000002">
    <property type="entry name" value="Hydrogenase 2 large subunit"/>
    <property type="match status" value="1"/>
</dbReference>
<feature type="binding site" evidence="8">
    <location>
        <position position="63"/>
    </location>
    <ligand>
        <name>Fe cation</name>
        <dbReference type="ChEBI" id="CHEBI:24875"/>
    </ligand>
</feature>
<organism evidence="11 12">
    <name type="scientific">Aerophobetes bacterium</name>
    <dbReference type="NCBI Taxonomy" id="2030807"/>
    <lineage>
        <taxon>Bacteria</taxon>
        <taxon>Candidatus Aerophobota</taxon>
    </lineage>
</organism>
<evidence type="ECO:0000256" key="4">
    <source>
        <dbReference type="ARBA" id="ARBA00011771"/>
    </source>
</evidence>
<reference evidence="11 12" key="1">
    <citation type="submission" date="2019-03" db="EMBL/GenBank/DDBJ databases">
        <title>Metabolic potential of uncultured bacteria and archaea associated with petroleum seepage in deep-sea sediments.</title>
        <authorList>
            <person name="Dong X."/>
            <person name="Hubert C."/>
        </authorList>
    </citation>
    <scope>NUCLEOTIDE SEQUENCE [LARGE SCALE GENOMIC DNA]</scope>
    <source>
        <strain evidence="11">E44_bin3</strain>
    </source>
</reference>
<evidence type="ECO:0000256" key="8">
    <source>
        <dbReference type="PIRSR" id="PIRSR601501-1"/>
    </source>
</evidence>
<dbReference type="InterPro" id="IPR029014">
    <property type="entry name" value="NiFe-Hase_large"/>
</dbReference>
<keyword evidence="8" id="KW-0460">Magnesium</keyword>
<evidence type="ECO:0000256" key="9">
    <source>
        <dbReference type="RuleBase" id="RU003896"/>
    </source>
</evidence>
<dbReference type="PANTHER" id="PTHR42958:SF2">
    <property type="entry name" value="UPTAKE HYDROGENASE LARGE SUBUNIT"/>
    <property type="match status" value="1"/>
</dbReference>
<dbReference type="Pfam" id="PF00374">
    <property type="entry name" value="NiFeSe_Hases"/>
    <property type="match status" value="1"/>
</dbReference>
<comment type="subcellular location">
    <subcellularLocation>
        <location evidence="2">Cell envelope</location>
    </subcellularLocation>
</comment>
<dbReference type="Gene3D" id="1.10.645.10">
    <property type="entry name" value="Cytochrome-c3 Hydrogenase, chain B"/>
    <property type="match status" value="1"/>
</dbReference>
<feature type="binding site" evidence="8">
    <location>
        <position position="498"/>
    </location>
    <ligand>
        <name>Mg(2+)</name>
        <dbReference type="ChEBI" id="CHEBI:18420"/>
    </ligand>
</feature>
<dbReference type="PROSITE" id="PS00508">
    <property type="entry name" value="NI_HGENASE_L_2"/>
    <property type="match status" value="1"/>
</dbReference>